<dbReference type="Proteomes" id="UP001501231">
    <property type="component" value="Unassembled WGS sequence"/>
</dbReference>
<keyword evidence="2 3" id="KW-0501">Molybdenum cofactor biosynthesis</keyword>
<evidence type="ECO:0000313" key="4">
    <source>
        <dbReference type="EMBL" id="GAA2452824.1"/>
    </source>
</evidence>
<feature type="active site" description="Cysteine persulfide intermediate" evidence="3">
    <location>
        <position position="111"/>
    </location>
</feature>
<comment type="caution">
    <text evidence="4">The sequence shown here is derived from an EMBL/GenBank/DDBJ whole genome shotgun (WGS) entry which is preliminary data.</text>
</comment>
<accession>A0ABN3K8S6</accession>
<organism evidence="4 5">
    <name type="scientific">Actinomadura vinacea</name>
    <dbReference type="NCBI Taxonomy" id="115336"/>
    <lineage>
        <taxon>Bacteria</taxon>
        <taxon>Bacillati</taxon>
        <taxon>Actinomycetota</taxon>
        <taxon>Actinomycetes</taxon>
        <taxon>Streptosporangiales</taxon>
        <taxon>Thermomonosporaceae</taxon>
        <taxon>Actinomadura</taxon>
    </lineage>
</organism>
<dbReference type="InterPro" id="IPR016193">
    <property type="entry name" value="Cytidine_deaminase-like"/>
</dbReference>
<dbReference type="NCBIfam" id="TIGR00129">
    <property type="entry name" value="fdhD_narQ"/>
    <property type="match status" value="1"/>
</dbReference>
<dbReference type="PANTHER" id="PTHR30592">
    <property type="entry name" value="FORMATE DEHYDROGENASE"/>
    <property type="match status" value="1"/>
</dbReference>
<dbReference type="SUPFAM" id="SSF53927">
    <property type="entry name" value="Cytidine deaminase-like"/>
    <property type="match status" value="1"/>
</dbReference>
<comment type="caution">
    <text evidence="3">Lacks conserved residue(s) required for the propagation of feature annotation.</text>
</comment>
<evidence type="ECO:0000313" key="5">
    <source>
        <dbReference type="Proteomes" id="UP001501231"/>
    </source>
</evidence>
<evidence type="ECO:0000256" key="2">
    <source>
        <dbReference type="ARBA" id="ARBA00023150"/>
    </source>
</evidence>
<dbReference type="Gene3D" id="3.40.140.10">
    <property type="entry name" value="Cytidine Deaminase, domain 2"/>
    <property type="match status" value="1"/>
</dbReference>
<dbReference type="Gene3D" id="3.10.20.10">
    <property type="match status" value="1"/>
</dbReference>
<keyword evidence="1 3" id="KW-0963">Cytoplasm</keyword>
<comment type="function">
    <text evidence="3">Required for formate dehydrogenase (FDH) activity. Acts as a sulfur carrier protein that transfers sulfur from IscS to the molybdenum cofactor prior to its insertion into FDH.</text>
</comment>
<proteinExistence type="inferred from homology"/>
<name>A0ABN3K8S6_9ACTN</name>
<evidence type="ECO:0000256" key="3">
    <source>
        <dbReference type="HAMAP-Rule" id="MF_00187"/>
    </source>
</evidence>
<dbReference type="Pfam" id="PF02634">
    <property type="entry name" value="FdhD-NarQ"/>
    <property type="match status" value="1"/>
</dbReference>
<keyword evidence="5" id="KW-1185">Reference proteome</keyword>
<dbReference type="InterPro" id="IPR003786">
    <property type="entry name" value="FdhD"/>
</dbReference>
<gene>
    <name evidence="3 4" type="primary">fdhD</name>
    <name evidence="4" type="ORF">GCM10010191_84080</name>
</gene>
<dbReference type="RefSeq" id="WP_344596993.1">
    <property type="nucleotide sequence ID" value="NZ_BAAARW010000039.1"/>
</dbReference>
<dbReference type="PANTHER" id="PTHR30592:SF1">
    <property type="entry name" value="SULFUR CARRIER PROTEIN FDHD"/>
    <property type="match status" value="1"/>
</dbReference>
<reference evidence="4 5" key="1">
    <citation type="journal article" date="2019" name="Int. J. Syst. Evol. Microbiol.">
        <title>The Global Catalogue of Microorganisms (GCM) 10K type strain sequencing project: providing services to taxonomists for standard genome sequencing and annotation.</title>
        <authorList>
            <consortium name="The Broad Institute Genomics Platform"/>
            <consortium name="The Broad Institute Genome Sequencing Center for Infectious Disease"/>
            <person name="Wu L."/>
            <person name="Ma J."/>
        </authorList>
    </citation>
    <scope>NUCLEOTIDE SEQUENCE [LARGE SCALE GENOMIC DNA]</scope>
    <source>
        <strain evidence="4 5">JCM 3325</strain>
    </source>
</reference>
<dbReference type="HAMAP" id="MF_00187">
    <property type="entry name" value="FdhD"/>
    <property type="match status" value="1"/>
</dbReference>
<dbReference type="NCBIfam" id="NF001943">
    <property type="entry name" value="PRK00724.1-2"/>
    <property type="match status" value="1"/>
</dbReference>
<evidence type="ECO:0000256" key="1">
    <source>
        <dbReference type="ARBA" id="ARBA00022490"/>
    </source>
</evidence>
<dbReference type="PIRSF" id="PIRSF015626">
    <property type="entry name" value="FdhD"/>
    <property type="match status" value="1"/>
</dbReference>
<comment type="similarity">
    <text evidence="3">Belongs to the FdhD family.</text>
</comment>
<protein>
    <recommendedName>
        <fullName evidence="3">Sulfur carrier protein FdhD</fullName>
    </recommendedName>
</protein>
<sequence length="272" mass="28691">MGRITVRRPVLKLSTAGVRGRRPDTLAVEEPLEIRVAGRPLTITMRTPGDDFDLVAGFLAAEGIIGRADDLVAMRYCADTTEQNTLDVALAAGVELPDDLMTRAFTTTSACGVCGKSSIEALRVQRPYDVAADGLSLTPATLAALPGRLREAQRVFDRTGGLHAAGLFDGAGELLVLREDVGRHNAVDKVVGWALNKGLLPLSGRVLMVSGRASFELTQKAMQAGIPVLAAVSAPSSLAVELAEDAGMTLVGFLRGESMNVYTGAHRIDVGR</sequence>
<comment type="subcellular location">
    <subcellularLocation>
        <location evidence="3">Cytoplasm</location>
    </subcellularLocation>
</comment>
<dbReference type="EMBL" id="BAAARW010000039">
    <property type="protein sequence ID" value="GAA2452824.1"/>
    <property type="molecule type" value="Genomic_DNA"/>
</dbReference>